<keyword evidence="4" id="KW-0808">Transferase</keyword>
<dbReference type="PANTHER" id="PTHR24421:SF10">
    <property type="entry name" value="NITRATE_NITRITE SENSOR PROTEIN NARQ"/>
    <property type="match status" value="1"/>
</dbReference>
<reference evidence="11" key="1">
    <citation type="submission" date="2021-03" db="EMBL/GenBank/DDBJ databases">
        <title>Actinotalea soli sp. nov., isolated from soil.</title>
        <authorList>
            <person name="Ping W."/>
            <person name="Zhang J."/>
        </authorList>
    </citation>
    <scope>NUCLEOTIDE SEQUENCE</scope>
    <source>
        <strain evidence="11">BY-33</strain>
    </source>
</reference>
<dbReference type="GO" id="GO:0046983">
    <property type="term" value="F:protein dimerization activity"/>
    <property type="evidence" value="ECO:0007669"/>
    <property type="project" value="InterPro"/>
</dbReference>
<evidence type="ECO:0000256" key="7">
    <source>
        <dbReference type="ARBA" id="ARBA00022840"/>
    </source>
</evidence>
<gene>
    <name evidence="11" type="ORF">J4G33_13190</name>
</gene>
<evidence type="ECO:0000259" key="9">
    <source>
        <dbReference type="Pfam" id="PF02518"/>
    </source>
</evidence>
<dbReference type="Gene3D" id="3.30.565.10">
    <property type="entry name" value="Histidine kinase-like ATPase, C-terminal domain"/>
    <property type="match status" value="1"/>
</dbReference>
<comment type="caution">
    <text evidence="11">The sequence shown here is derived from an EMBL/GenBank/DDBJ whole genome shotgun (WGS) entry which is preliminary data.</text>
</comment>
<dbReference type="InterPro" id="IPR011712">
    <property type="entry name" value="Sig_transdc_His_kin_sub3_dim/P"/>
</dbReference>
<evidence type="ECO:0000256" key="8">
    <source>
        <dbReference type="ARBA" id="ARBA00023012"/>
    </source>
</evidence>
<dbReference type="Proteomes" id="UP000664209">
    <property type="component" value="Unassembled WGS sequence"/>
</dbReference>
<comment type="catalytic activity">
    <reaction evidence="1">
        <text>ATP + protein L-histidine = ADP + protein N-phospho-L-histidine.</text>
        <dbReference type="EC" id="2.7.13.3"/>
    </reaction>
</comment>
<evidence type="ECO:0000256" key="2">
    <source>
        <dbReference type="ARBA" id="ARBA00012438"/>
    </source>
</evidence>
<dbReference type="Pfam" id="PF02518">
    <property type="entry name" value="HATPase_c"/>
    <property type="match status" value="1"/>
</dbReference>
<dbReference type="RefSeq" id="WP_208056436.1">
    <property type="nucleotide sequence ID" value="NZ_JAGEMK010000007.1"/>
</dbReference>
<dbReference type="SUPFAM" id="SSF55874">
    <property type="entry name" value="ATPase domain of HSP90 chaperone/DNA topoisomerase II/histidine kinase"/>
    <property type="match status" value="1"/>
</dbReference>
<keyword evidence="12" id="KW-1185">Reference proteome</keyword>
<feature type="domain" description="Histidine kinase/HSP90-like ATPase" evidence="9">
    <location>
        <begin position="281"/>
        <end position="369"/>
    </location>
</feature>
<evidence type="ECO:0000256" key="4">
    <source>
        <dbReference type="ARBA" id="ARBA00022679"/>
    </source>
</evidence>
<dbReference type="InterPro" id="IPR050482">
    <property type="entry name" value="Sensor_HK_TwoCompSys"/>
</dbReference>
<keyword evidence="8" id="KW-0902">Two-component regulatory system</keyword>
<evidence type="ECO:0000256" key="5">
    <source>
        <dbReference type="ARBA" id="ARBA00022741"/>
    </source>
</evidence>
<keyword evidence="5" id="KW-0547">Nucleotide-binding</keyword>
<dbReference type="AlphaFoldDB" id="A0A939LQU6"/>
<dbReference type="GO" id="GO:0016020">
    <property type="term" value="C:membrane"/>
    <property type="evidence" value="ECO:0007669"/>
    <property type="project" value="InterPro"/>
</dbReference>
<name>A0A939LQU6_9CELL</name>
<feature type="domain" description="Signal transduction histidine kinase subgroup 3 dimerisation and phosphoacceptor" evidence="10">
    <location>
        <begin position="173"/>
        <end position="238"/>
    </location>
</feature>
<evidence type="ECO:0000313" key="12">
    <source>
        <dbReference type="Proteomes" id="UP000664209"/>
    </source>
</evidence>
<evidence type="ECO:0000256" key="6">
    <source>
        <dbReference type="ARBA" id="ARBA00022777"/>
    </source>
</evidence>
<protein>
    <recommendedName>
        <fullName evidence="2">histidine kinase</fullName>
        <ecNumber evidence="2">2.7.13.3</ecNumber>
    </recommendedName>
</protein>
<dbReference type="Pfam" id="PF07730">
    <property type="entry name" value="HisKA_3"/>
    <property type="match status" value="1"/>
</dbReference>
<proteinExistence type="predicted"/>
<dbReference type="GO" id="GO:0005524">
    <property type="term" value="F:ATP binding"/>
    <property type="evidence" value="ECO:0007669"/>
    <property type="project" value="UniProtKB-KW"/>
</dbReference>
<organism evidence="11 12">
    <name type="scientific">Actinotalea soli</name>
    <dbReference type="NCBI Taxonomy" id="2819234"/>
    <lineage>
        <taxon>Bacteria</taxon>
        <taxon>Bacillati</taxon>
        <taxon>Actinomycetota</taxon>
        <taxon>Actinomycetes</taxon>
        <taxon>Micrococcales</taxon>
        <taxon>Cellulomonadaceae</taxon>
        <taxon>Actinotalea</taxon>
    </lineage>
</organism>
<dbReference type="Gene3D" id="1.20.5.1930">
    <property type="match status" value="1"/>
</dbReference>
<dbReference type="GO" id="GO:0000155">
    <property type="term" value="F:phosphorelay sensor kinase activity"/>
    <property type="evidence" value="ECO:0007669"/>
    <property type="project" value="InterPro"/>
</dbReference>
<keyword evidence="3" id="KW-0597">Phosphoprotein</keyword>
<dbReference type="EMBL" id="JAGEMK010000007">
    <property type="protein sequence ID" value="MBO1752761.1"/>
    <property type="molecule type" value="Genomic_DNA"/>
</dbReference>
<sequence length="373" mass="40191">MRTVLASLWSEPRAPGAEGTNRRDLFVLAFIPVAILEGALRVDLPDRWAQVALLVVVLPALVWRRRRPLATLAATVLPGLVFTWITGTSLELGTSVAFLLLPYSLARWGSGRETVLGFVALLAWQTVSLATEGLSSDTVGGLVVLGAAGAVGAAVRFRARSRVRTLEQVRLLERERLARDLHDTVAHHVSTIAVRAQVGQTIAQTRPEQAAAELALIEAEARRTLDEMRGLVKVLRRTDPDDLTRPGLGDLERLASPDGSGLSVRVRTDPLDEVAAPVIAALVRLAQESVTNTRRHARRATVVEVDVRVDAEEVHLRVHDDGEGSGPRAAGKDGWGLVGMRERTSLLGGSCAAGRDPDGGWTVTAVLPRRWPA</sequence>
<keyword evidence="7" id="KW-0067">ATP-binding</keyword>
<keyword evidence="6 11" id="KW-0418">Kinase</keyword>
<evidence type="ECO:0000259" key="10">
    <source>
        <dbReference type="Pfam" id="PF07730"/>
    </source>
</evidence>
<dbReference type="InterPro" id="IPR003594">
    <property type="entry name" value="HATPase_dom"/>
</dbReference>
<dbReference type="EC" id="2.7.13.3" evidence="2"/>
<dbReference type="CDD" id="cd16917">
    <property type="entry name" value="HATPase_UhpB-NarQ-NarX-like"/>
    <property type="match status" value="1"/>
</dbReference>
<evidence type="ECO:0000256" key="1">
    <source>
        <dbReference type="ARBA" id="ARBA00000085"/>
    </source>
</evidence>
<dbReference type="PANTHER" id="PTHR24421">
    <property type="entry name" value="NITRATE/NITRITE SENSOR PROTEIN NARX-RELATED"/>
    <property type="match status" value="1"/>
</dbReference>
<accession>A0A939LQU6</accession>
<evidence type="ECO:0000313" key="11">
    <source>
        <dbReference type="EMBL" id="MBO1752761.1"/>
    </source>
</evidence>
<dbReference type="InterPro" id="IPR036890">
    <property type="entry name" value="HATPase_C_sf"/>
</dbReference>
<evidence type="ECO:0000256" key="3">
    <source>
        <dbReference type="ARBA" id="ARBA00022553"/>
    </source>
</evidence>